<evidence type="ECO:0000256" key="7">
    <source>
        <dbReference type="ARBA" id="ARBA00035190"/>
    </source>
</evidence>
<dbReference type="PANTHER" id="PTHR13124:SF12">
    <property type="entry name" value="LARGE RIBOSOMAL SUBUNIT PROTEIN ML46"/>
    <property type="match status" value="1"/>
</dbReference>
<sequence length="293" mass="33396">MVHSPFQELSLSDDVAPSKMAVPVRALQTCRLLTLRAPRLGCRGLGSAGGSPRSPWQLHGAVCLRRPSVVSQAMTPIQMEVADLLQQMELEQSLYADHELRLLEDEALLRRKLSNTYDSDDEDKANEILMGQDLEDLWEQKSRQFKTAPRVTEADEKNDKSSLNRKLENNLVLLVKDKLGSEDIWRLPQVEWQCGETMRQTAERALSNLSENRIEAHFLGNAPCGFYKYKFPKSLRTEDMTGAKVFFFKALLKSGDLFAAKKNGEYVWVSKDELKDYLKPAYLAEVQRFVIEL</sequence>
<dbReference type="Gene3D" id="3.90.79.10">
    <property type="entry name" value="Nucleoside Triphosphate Pyrophosphohydrolase"/>
    <property type="match status" value="1"/>
</dbReference>
<evidence type="ECO:0000313" key="11">
    <source>
        <dbReference type="Proteomes" id="UP000694569"/>
    </source>
</evidence>
<keyword evidence="3" id="KW-0809">Transit peptide</keyword>
<dbReference type="CDD" id="cd04661">
    <property type="entry name" value="NUDIX_MRP_L46"/>
    <property type="match status" value="1"/>
</dbReference>
<dbReference type="SUPFAM" id="SSF55811">
    <property type="entry name" value="Nudix"/>
    <property type="match status" value="1"/>
</dbReference>
<keyword evidence="5" id="KW-0496">Mitochondrion</keyword>
<proteinExistence type="inferred from homology"/>
<name>A0A8C5MFH1_9ANUR</name>
<dbReference type="GeneTree" id="ENSGT00390000015400"/>
<evidence type="ECO:0000259" key="9">
    <source>
        <dbReference type="Pfam" id="PF11788"/>
    </source>
</evidence>
<evidence type="ECO:0000256" key="2">
    <source>
        <dbReference type="ARBA" id="ARBA00009070"/>
    </source>
</evidence>
<evidence type="ECO:0000256" key="5">
    <source>
        <dbReference type="ARBA" id="ARBA00023128"/>
    </source>
</evidence>
<dbReference type="GO" id="GO:0005762">
    <property type="term" value="C:mitochondrial large ribosomal subunit"/>
    <property type="evidence" value="ECO:0007669"/>
    <property type="project" value="TreeGrafter"/>
</dbReference>
<evidence type="ECO:0000256" key="3">
    <source>
        <dbReference type="ARBA" id="ARBA00022946"/>
    </source>
</evidence>
<dbReference type="FunFam" id="3.90.79.10:FF:000018">
    <property type="entry name" value="39S ribosomal protein L46, mitochondrial"/>
    <property type="match status" value="1"/>
</dbReference>
<comment type="subcellular location">
    <subcellularLocation>
        <location evidence="1">Mitochondrion</location>
    </subcellularLocation>
</comment>
<accession>A0A8C5MFH1</accession>
<keyword evidence="6" id="KW-0687">Ribonucleoprotein</keyword>
<dbReference type="InterPro" id="IPR033650">
    <property type="entry name" value="Ribosomal_mL46_NUDIX"/>
</dbReference>
<dbReference type="OrthoDB" id="194611at2759"/>
<feature type="domain" description="Large ribosomal subunit protein mL46 N-terminal" evidence="9">
    <location>
        <begin position="56"/>
        <end position="155"/>
    </location>
</feature>
<keyword evidence="4" id="KW-0689">Ribosomal protein</keyword>
<evidence type="ECO:0000256" key="8">
    <source>
        <dbReference type="ARBA" id="ARBA00035534"/>
    </source>
</evidence>
<evidence type="ECO:0000256" key="1">
    <source>
        <dbReference type="ARBA" id="ARBA00004173"/>
    </source>
</evidence>
<dbReference type="Ensembl" id="ENSLLET00000014355.1">
    <property type="protein sequence ID" value="ENSLLEP00000013821.1"/>
    <property type="gene ID" value="ENSLLEG00000008751.1"/>
</dbReference>
<evidence type="ECO:0000313" key="10">
    <source>
        <dbReference type="Ensembl" id="ENSLLEP00000013821.1"/>
    </source>
</evidence>
<dbReference type="InterPro" id="IPR015797">
    <property type="entry name" value="NUDIX_hydrolase-like_dom_sf"/>
</dbReference>
<dbReference type="Pfam" id="PF11788">
    <property type="entry name" value="MRP-L46"/>
    <property type="match status" value="1"/>
</dbReference>
<dbReference type="GO" id="GO:0003735">
    <property type="term" value="F:structural constituent of ribosome"/>
    <property type="evidence" value="ECO:0007669"/>
    <property type="project" value="InterPro"/>
</dbReference>
<dbReference type="PANTHER" id="PTHR13124">
    <property type="entry name" value="39S RIBOSOMAL PROTEIN L46, MITOCHONDRIAL PRECURSOR-RELATED"/>
    <property type="match status" value="1"/>
</dbReference>
<dbReference type="Proteomes" id="UP000694569">
    <property type="component" value="Unplaced"/>
</dbReference>
<reference evidence="10" key="1">
    <citation type="submission" date="2025-08" db="UniProtKB">
        <authorList>
            <consortium name="Ensembl"/>
        </authorList>
    </citation>
    <scope>IDENTIFICATION</scope>
</reference>
<dbReference type="InterPro" id="IPR040008">
    <property type="entry name" value="Ribosomal_mL46"/>
</dbReference>
<keyword evidence="11" id="KW-1185">Reference proteome</keyword>
<dbReference type="GO" id="GO:0005743">
    <property type="term" value="C:mitochondrial inner membrane"/>
    <property type="evidence" value="ECO:0007669"/>
    <property type="project" value="UniProtKB-ARBA"/>
</dbReference>
<evidence type="ECO:0000256" key="6">
    <source>
        <dbReference type="ARBA" id="ARBA00023274"/>
    </source>
</evidence>
<reference evidence="10" key="2">
    <citation type="submission" date="2025-09" db="UniProtKB">
        <authorList>
            <consortium name="Ensembl"/>
        </authorList>
    </citation>
    <scope>IDENTIFICATION</scope>
</reference>
<organism evidence="10 11">
    <name type="scientific">Leptobrachium leishanense</name>
    <name type="common">Leishan spiny toad</name>
    <dbReference type="NCBI Taxonomy" id="445787"/>
    <lineage>
        <taxon>Eukaryota</taxon>
        <taxon>Metazoa</taxon>
        <taxon>Chordata</taxon>
        <taxon>Craniata</taxon>
        <taxon>Vertebrata</taxon>
        <taxon>Euteleostomi</taxon>
        <taxon>Amphibia</taxon>
        <taxon>Batrachia</taxon>
        <taxon>Anura</taxon>
        <taxon>Pelobatoidea</taxon>
        <taxon>Megophryidae</taxon>
        <taxon>Leptobrachium</taxon>
    </lineage>
</organism>
<protein>
    <recommendedName>
        <fullName evidence="7">Large ribosomal subunit protein mL46</fullName>
    </recommendedName>
    <alternativeName>
        <fullName evidence="8">39S ribosomal protein L46, mitochondrial</fullName>
    </alternativeName>
</protein>
<evidence type="ECO:0000256" key="4">
    <source>
        <dbReference type="ARBA" id="ARBA00022980"/>
    </source>
</evidence>
<dbReference type="InterPro" id="IPR021757">
    <property type="entry name" value="Ribosomal_mL46_N"/>
</dbReference>
<comment type="similarity">
    <text evidence="2">Belongs to the mitochondrion-specific ribosomal protein mL46 family.</text>
</comment>
<dbReference type="AlphaFoldDB" id="A0A8C5MFH1"/>
<gene>
    <name evidence="10" type="primary">MRPL46</name>
</gene>